<gene>
    <name evidence="1" type="ORF">M569_12440</name>
</gene>
<dbReference type="EMBL" id="AUSU01006201">
    <property type="protein sequence ID" value="EPS62354.1"/>
    <property type="molecule type" value="Genomic_DNA"/>
</dbReference>
<sequence length="76" mass="8334">MDSGNKEQEGWFINRIGNEEGLQNHQNALMAKRPLQAPSPSAMLAAFAIERSGLYLLPPQRTIKAEISLGKVKALS</sequence>
<comment type="caution">
    <text evidence="1">The sequence shown here is derived from an EMBL/GenBank/DDBJ whole genome shotgun (WGS) entry which is preliminary data.</text>
</comment>
<reference evidence="1 2" key="1">
    <citation type="journal article" date="2013" name="BMC Genomics">
        <title>The miniature genome of a carnivorous plant Genlisea aurea contains a low number of genes and short non-coding sequences.</title>
        <authorList>
            <person name="Leushkin E.V."/>
            <person name="Sutormin R.A."/>
            <person name="Nabieva E.R."/>
            <person name="Penin A.A."/>
            <person name="Kondrashov A.S."/>
            <person name="Logacheva M.D."/>
        </authorList>
    </citation>
    <scope>NUCLEOTIDE SEQUENCE [LARGE SCALE GENOMIC DNA]</scope>
</reference>
<dbReference type="Proteomes" id="UP000015453">
    <property type="component" value="Unassembled WGS sequence"/>
</dbReference>
<protein>
    <submittedName>
        <fullName evidence="1">Uncharacterized protein</fullName>
    </submittedName>
</protein>
<keyword evidence="2" id="KW-1185">Reference proteome</keyword>
<evidence type="ECO:0000313" key="2">
    <source>
        <dbReference type="Proteomes" id="UP000015453"/>
    </source>
</evidence>
<name>S8C6J0_9LAMI</name>
<dbReference type="AlphaFoldDB" id="S8C6J0"/>
<accession>S8C6J0</accession>
<organism evidence="1 2">
    <name type="scientific">Genlisea aurea</name>
    <dbReference type="NCBI Taxonomy" id="192259"/>
    <lineage>
        <taxon>Eukaryota</taxon>
        <taxon>Viridiplantae</taxon>
        <taxon>Streptophyta</taxon>
        <taxon>Embryophyta</taxon>
        <taxon>Tracheophyta</taxon>
        <taxon>Spermatophyta</taxon>
        <taxon>Magnoliopsida</taxon>
        <taxon>eudicotyledons</taxon>
        <taxon>Gunneridae</taxon>
        <taxon>Pentapetalae</taxon>
        <taxon>asterids</taxon>
        <taxon>lamiids</taxon>
        <taxon>Lamiales</taxon>
        <taxon>Lentibulariaceae</taxon>
        <taxon>Genlisea</taxon>
    </lineage>
</organism>
<proteinExistence type="predicted"/>
<evidence type="ECO:0000313" key="1">
    <source>
        <dbReference type="EMBL" id="EPS62354.1"/>
    </source>
</evidence>